<evidence type="ECO:0000313" key="3">
    <source>
        <dbReference type="Proteomes" id="UP000075901"/>
    </source>
</evidence>
<keyword evidence="1" id="KW-0472">Membrane</keyword>
<protein>
    <recommendedName>
        <fullName evidence="4">Gustatory receptor</fullName>
    </recommendedName>
</protein>
<evidence type="ECO:0008006" key="4">
    <source>
        <dbReference type="Google" id="ProtNLM"/>
    </source>
</evidence>
<dbReference type="EnsemblMetazoa" id="AMAM009557-RA">
    <property type="protein sequence ID" value="AMAM009557-PA"/>
    <property type="gene ID" value="AMAM009557"/>
</dbReference>
<feature type="transmembrane region" description="Helical" evidence="1">
    <location>
        <begin position="134"/>
        <end position="155"/>
    </location>
</feature>
<keyword evidence="3" id="KW-1185">Reference proteome</keyword>
<feature type="transmembrane region" description="Helical" evidence="1">
    <location>
        <begin position="175"/>
        <end position="194"/>
    </location>
</feature>
<feature type="transmembrane region" description="Helical" evidence="1">
    <location>
        <begin position="44"/>
        <end position="67"/>
    </location>
</feature>
<organism evidence="2 3">
    <name type="scientific">Anopheles maculatus</name>
    <dbReference type="NCBI Taxonomy" id="74869"/>
    <lineage>
        <taxon>Eukaryota</taxon>
        <taxon>Metazoa</taxon>
        <taxon>Ecdysozoa</taxon>
        <taxon>Arthropoda</taxon>
        <taxon>Hexapoda</taxon>
        <taxon>Insecta</taxon>
        <taxon>Pterygota</taxon>
        <taxon>Neoptera</taxon>
        <taxon>Endopterygota</taxon>
        <taxon>Diptera</taxon>
        <taxon>Nematocera</taxon>
        <taxon>Culicoidea</taxon>
        <taxon>Culicidae</taxon>
        <taxon>Anophelinae</taxon>
        <taxon>Anopheles</taxon>
        <taxon>Anopheles maculatus group</taxon>
    </lineage>
</organism>
<sequence>MRWFLVKNVYESVQPFMNLLGLIGLAPFGNRLSMKPADRCLEMVYVLVYIGLYSYAIYAFLFVANVADFHLSVIIGTIECINLSCQYLTMVFAILFAWTVKGRIVSILHMLHECDLQLSTFGPSIDHRQLHMKVSILAVGIVCSYLLLIAVHLPLIMELVPHVEPSLKEILPSSMFGLCFLLQICQFLFFLLVLKDRYCAVNRAFR</sequence>
<dbReference type="VEuPathDB" id="VectorBase:AMAM009557"/>
<keyword evidence="1" id="KW-0812">Transmembrane</keyword>
<keyword evidence="1" id="KW-1133">Transmembrane helix</keyword>
<accession>A0A182SM77</accession>
<reference evidence="3" key="1">
    <citation type="submission" date="2013-09" db="EMBL/GenBank/DDBJ databases">
        <title>The Genome Sequence of Anopheles maculatus species B.</title>
        <authorList>
            <consortium name="The Broad Institute Genomics Platform"/>
            <person name="Neafsey D.E."/>
            <person name="Besansky N."/>
            <person name="Howell P."/>
            <person name="Walton C."/>
            <person name="Young S.K."/>
            <person name="Zeng Q."/>
            <person name="Gargeya S."/>
            <person name="Fitzgerald M."/>
            <person name="Haas B."/>
            <person name="Abouelleil A."/>
            <person name="Allen A.W."/>
            <person name="Alvarado L."/>
            <person name="Arachchi H.M."/>
            <person name="Berlin A.M."/>
            <person name="Chapman S.B."/>
            <person name="Gainer-Dewar J."/>
            <person name="Goldberg J."/>
            <person name="Griggs A."/>
            <person name="Gujja S."/>
            <person name="Hansen M."/>
            <person name="Howarth C."/>
            <person name="Imamovic A."/>
            <person name="Ireland A."/>
            <person name="Larimer J."/>
            <person name="McCowan C."/>
            <person name="Murphy C."/>
            <person name="Pearson M."/>
            <person name="Poon T.W."/>
            <person name="Priest M."/>
            <person name="Roberts A."/>
            <person name="Saif S."/>
            <person name="Shea T."/>
            <person name="Sisk P."/>
            <person name="Sykes S."/>
            <person name="Wortman J."/>
            <person name="Nusbaum C."/>
            <person name="Birren B."/>
        </authorList>
    </citation>
    <scope>NUCLEOTIDE SEQUENCE [LARGE SCALE GENOMIC DNA]</scope>
    <source>
        <strain evidence="3">maculatus3</strain>
    </source>
</reference>
<dbReference type="Proteomes" id="UP000075901">
    <property type="component" value="Unassembled WGS sequence"/>
</dbReference>
<evidence type="ECO:0000313" key="2">
    <source>
        <dbReference type="EnsemblMetazoa" id="AMAM009557-PA"/>
    </source>
</evidence>
<name>A0A182SM77_9DIPT</name>
<feature type="transmembrane region" description="Helical" evidence="1">
    <location>
        <begin position="73"/>
        <end position="100"/>
    </location>
</feature>
<evidence type="ECO:0000256" key="1">
    <source>
        <dbReference type="SAM" id="Phobius"/>
    </source>
</evidence>
<proteinExistence type="predicted"/>
<reference evidence="2" key="2">
    <citation type="submission" date="2020-05" db="UniProtKB">
        <authorList>
            <consortium name="EnsemblMetazoa"/>
        </authorList>
    </citation>
    <scope>IDENTIFICATION</scope>
    <source>
        <strain evidence="2">maculatus3</strain>
    </source>
</reference>
<feature type="transmembrane region" description="Helical" evidence="1">
    <location>
        <begin position="12"/>
        <end position="32"/>
    </location>
</feature>
<dbReference type="AlphaFoldDB" id="A0A182SM77"/>